<proteinExistence type="predicted"/>
<dbReference type="SUPFAM" id="SSF52047">
    <property type="entry name" value="RNI-like"/>
    <property type="match status" value="1"/>
</dbReference>
<dbReference type="EMBL" id="DS268270">
    <property type="protein sequence ID" value="KMU74003.1"/>
    <property type="molecule type" value="Genomic_DNA"/>
</dbReference>
<organism evidence="1 2">
    <name type="scientific">Coccidioides immitis RMSCC 3703</name>
    <dbReference type="NCBI Taxonomy" id="454286"/>
    <lineage>
        <taxon>Eukaryota</taxon>
        <taxon>Fungi</taxon>
        <taxon>Dikarya</taxon>
        <taxon>Ascomycota</taxon>
        <taxon>Pezizomycotina</taxon>
        <taxon>Eurotiomycetes</taxon>
        <taxon>Eurotiomycetidae</taxon>
        <taxon>Onygenales</taxon>
        <taxon>Onygenaceae</taxon>
        <taxon>Coccidioides</taxon>
    </lineage>
</organism>
<reference evidence="2" key="1">
    <citation type="journal article" date="2010" name="Genome Res.">
        <title>Population genomic sequencing of Coccidioides fungi reveals recent hybridization and transposon control.</title>
        <authorList>
            <person name="Neafsey D.E."/>
            <person name="Barker B.M."/>
            <person name="Sharpton T.J."/>
            <person name="Stajich J.E."/>
            <person name="Park D.J."/>
            <person name="Whiston E."/>
            <person name="Hung C.-Y."/>
            <person name="McMahan C."/>
            <person name="White J."/>
            <person name="Sykes S."/>
            <person name="Heiman D."/>
            <person name="Young S."/>
            <person name="Zeng Q."/>
            <person name="Abouelleil A."/>
            <person name="Aftuck L."/>
            <person name="Bessette D."/>
            <person name="Brown A."/>
            <person name="FitzGerald M."/>
            <person name="Lui A."/>
            <person name="Macdonald J.P."/>
            <person name="Priest M."/>
            <person name="Orbach M.J."/>
            <person name="Galgiani J.N."/>
            <person name="Kirkland T.N."/>
            <person name="Cole G.T."/>
            <person name="Birren B.W."/>
            <person name="Henn M.R."/>
            <person name="Taylor J.W."/>
            <person name="Rounsley S.D."/>
        </authorList>
    </citation>
    <scope>NUCLEOTIDE SEQUENCE [LARGE SCALE GENOMIC DNA]</scope>
    <source>
        <strain evidence="2">RMSCC 3703</strain>
    </source>
</reference>
<protein>
    <submittedName>
        <fullName evidence="1">Uncharacterized protein</fullName>
    </submittedName>
</protein>
<sequence length="463" mass="53911">MVSTHDQTIPAVPYILQLPKELLLEIFDWLVDVNPPCHERGRTWNGTFWAVALACRRFYATATPYLYRSMQFGGAKIEHGFYPIGDPVICLFNTLKSRPDLRRHCRHLILHHMPLLKTRMAGEIFTLLTNVRTLELGGDTFSRLWPHLIFHISSIPLQSLKLSQPQISRELALLVRRFPPALTSLTLSGYWRTQADLFLKYAEKRCDTVTSLKLLNSELLHCGVFEALVMMFPKLEHFTLEMAAQFPPCRHLEPPALTRVLRKCRDSLKSLTLRPLDFPRGAWNMATFNFPNLETLQIPGHMLTGGCGDFRDTADMIVCPKLRRLVLEYFYGDTFANTSADLGKPDVQWLYEFAEHSYMQRPALQEIKVQFDNKIYMCPGDRYYLYPWVMLNNLQREISRFGIKLTYDEPENPWDGFRFPYHARAEMWPCPLHPYSFRRLSQERAPPDDVPKSTFVTEISWTT</sequence>
<dbReference type="AlphaFoldDB" id="A0A0J8QRY3"/>
<dbReference type="Gene3D" id="3.80.10.10">
    <property type="entry name" value="Ribonuclease Inhibitor"/>
    <property type="match status" value="1"/>
</dbReference>
<dbReference type="Proteomes" id="UP000054559">
    <property type="component" value="Unassembled WGS sequence"/>
</dbReference>
<accession>A0A0J8QRY3</accession>
<name>A0A0J8QRY3_COCIT</name>
<gene>
    <name evidence="1" type="ORF">CISG_10256</name>
</gene>
<evidence type="ECO:0000313" key="2">
    <source>
        <dbReference type="Proteomes" id="UP000054559"/>
    </source>
</evidence>
<dbReference type="InterPro" id="IPR032675">
    <property type="entry name" value="LRR_dom_sf"/>
</dbReference>
<evidence type="ECO:0000313" key="1">
    <source>
        <dbReference type="EMBL" id="KMU74003.1"/>
    </source>
</evidence>
<dbReference type="OrthoDB" id="4454124at2759"/>